<dbReference type="SUPFAM" id="SSF56762">
    <property type="entry name" value="HydB/Nqo4-like"/>
    <property type="match status" value="1"/>
</dbReference>
<sequence>MNGALGIHLAVSEGRVSPAITSATAVPVATMMIGRAPEEVAALMPRLFNLCGVAQGLAARLALGLPHEGGGDLGREILRDHLAKLCLHWPHLLGLASAPLPEGWSAGGAPLVTAIWGGARPTHAADWLASGRGVAPVLAALAASFAPGEAVAQVPALTAPLSVTAQENSPAGRSADDPLMVQIARDFGRGPLWRAFGRLVDLARMAEAPPQAELIAAGTALVPAARGTYALSAHQKDGRVTAFARVTPTDHLTAPGGALEQSLARLPAAKLSLARLVVDILDPCVPVEIAEVSHA</sequence>
<dbReference type="EMBL" id="JAOWKW010000005">
    <property type="protein sequence ID" value="MCV2878821.1"/>
    <property type="molecule type" value="Genomic_DNA"/>
</dbReference>
<dbReference type="Proteomes" id="UP001526166">
    <property type="component" value="Unassembled WGS sequence"/>
</dbReference>
<dbReference type="RefSeq" id="WP_263847660.1">
    <property type="nucleotide sequence ID" value="NZ_JAOWKW010000005.1"/>
</dbReference>
<protein>
    <submittedName>
        <fullName evidence="1">HupK protein</fullName>
    </submittedName>
</protein>
<name>A0ABT2ZYJ2_9RHOB</name>
<dbReference type="InterPro" id="IPR029014">
    <property type="entry name" value="NiFe-Hase_large"/>
</dbReference>
<comment type="caution">
    <text evidence="1">The sequence shown here is derived from an EMBL/GenBank/DDBJ whole genome shotgun (WGS) entry which is preliminary data.</text>
</comment>
<organism evidence="1 2">
    <name type="scientific">Sedimentimonas flavescens</name>
    <dbReference type="NCBI Taxonomy" id="2851012"/>
    <lineage>
        <taxon>Bacteria</taxon>
        <taxon>Pseudomonadati</taxon>
        <taxon>Pseudomonadota</taxon>
        <taxon>Alphaproteobacteria</taxon>
        <taxon>Rhodobacterales</taxon>
        <taxon>Rhodobacter group</taxon>
        <taxon>Sedimentimonas</taxon>
    </lineage>
</organism>
<dbReference type="Gene3D" id="1.10.645.10">
    <property type="entry name" value="Cytochrome-c3 Hydrogenase, chain B"/>
    <property type="match status" value="2"/>
</dbReference>
<evidence type="ECO:0000313" key="2">
    <source>
        <dbReference type="Proteomes" id="UP001526166"/>
    </source>
</evidence>
<gene>
    <name evidence="1" type="ORF">OE699_08135</name>
</gene>
<accession>A0ABT2ZYJ2</accession>
<reference evidence="1 2" key="1">
    <citation type="submission" date="2022-10" db="EMBL/GenBank/DDBJ databases">
        <title>Sinirhodobacter sp. nov., isolated from ocean surface sediments.</title>
        <authorList>
            <person name="He W."/>
            <person name="Wang L."/>
            <person name="Zhang D.-F."/>
        </authorList>
    </citation>
    <scope>NUCLEOTIDE SEQUENCE [LARGE SCALE GENOMIC DNA]</scope>
    <source>
        <strain evidence="1 2">WL0115</strain>
    </source>
</reference>
<evidence type="ECO:0000313" key="1">
    <source>
        <dbReference type="EMBL" id="MCV2878821.1"/>
    </source>
</evidence>
<proteinExistence type="predicted"/>
<keyword evidence="2" id="KW-1185">Reference proteome</keyword>